<name>A0A9K3LZ55_9STRA</name>
<evidence type="ECO:0000259" key="1">
    <source>
        <dbReference type="PROSITE" id="PS50011"/>
    </source>
</evidence>
<dbReference type="AlphaFoldDB" id="A0A9K3LZ55"/>
<gene>
    <name evidence="2" type="ORF">IV203_019447</name>
</gene>
<evidence type="ECO:0000313" key="2">
    <source>
        <dbReference type="EMBL" id="KAG7370877.1"/>
    </source>
</evidence>
<protein>
    <submittedName>
        <fullName evidence="2">ABC1 family-domain containing protein</fullName>
    </submittedName>
</protein>
<reference evidence="2" key="1">
    <citation type="journal article" date="2021" name="Sci. Rep.">
        <title>Diploid genomic architecture of Nitzschia inconspicua, an elite biomass production diatom.</title>
        <authorList>
            <person name="Oliver A."/>
            <person name="Podell S."/>
            <person name="Pinowska A."/>
            <person name="Traller J.C."/>
            <person name="Smith S.R."/>
            <person name="McClure R."/>
            <person name="Beliaev A."/>
            <person name="Bohutskyi P."/>
            <person name="Hill E.A."/>
            <person name="Rabines A."/>
            <person name="Zheng H."/>
            <person name="Allen L.Z."/>
            <person name="Kuo A."/>
            <person name="Grigoriev I.V."/>
            <person name="Allen A.E."/>
            <person name="Hazlebeck D."/>
            <person name="Allen E.E."/>
        </authorList>
    </citation>
    <scope>NUCLEOTIDE SEQUENCE</scope>
    <source>
        <strain evidence="2">Hildebrandi</strain>
    </source>
</reference>
<dbReference type="Proteomes" id="UP000693970">
    <property type="component" value="Unassembled WGS sequence"/>
</dbReference>
<dbReference type="InterPro" id="IPR004147">
    <property type="entry name" value="ABC1_dom"/>
</dbReference>
<dbReference type="PANTHER" id="PTHR43173">
    <property type="entry name" value="ABC1 FAMILY PROTEIN"/>
    <property type="match status" value="1"/>
</dbReference>
<dbReference type="InterPro" id="IPR051130">
    <property type="entry name" value="Mito_struct-func_regulator"/>
</dbReference>
<evidence type="ECO:0000313" key="3">
    <source>
        <dbReference type="Proteomes" id="UP000693970"/>
    </source>
</evidence>
<dbReference type="PROSITE" id="PS50011">
    <property type="entry name" value="PROTEIN_KINASE_DOM"/>
    <property type="match status" value="1"/>
</dbReference>
<dbReference type="GO" id="GO:0004672">
    <property type="term" value="F:protein kinase activity"/>
    <property type="evidence" value="ECO:0007669"/>
    <property type="project" value="InterPro"/>
</dbReference>
<comment type="caution">
    <text evidence="2">The sequence shown here is derived from an EMBL/GenBank/DDBJ whole genome shotgun (WGS) entry which is preliminary data.</text>
</comment>
<proteinExistence type="predicted"/>
<accession>A0A9K3LZ55</accession>
<dbReference type="EMBL" id="JAGRRH010000004">
    <property type="protein sequence ID" value="KAG7370877.1"/>
    <property type="molecule type" value="Genomic_DNA"/>
</dbReference>
<dbReference type="GO" id="GO:0005524">
    <property type="term" value="F:ATP binding"/>
    <property type="evidence" value="ECO:0007669"/>
    <property type="project" value="InterPro"/>
</dbReference>
<keyword evidence="3" id="KW-1185">Reference proteome</keyword>
<dbReference type="PANTHER" id="PTHR43173:SF34">
    <property type="entry name" value="ABC1 ATYPICAL KINASE-LIKE DOMAIN-CONTAINING PROTEIN"/>
    <property type="match status" value="1"/>
</dbReference>
<dbReference type="CDD" id="cd05121">
    <property type="entry name" value="ABC1_ADCK3-like"/>
    <property type="match status" value="1"/>
</dbReference>
<sequence length="555" mass="63191">MIRTACQGIVRVSGACLLLGGGSYGTFLYQTDDGFRRAIQAYQTVIPVALHYRYLEWIDATIGTTQDDWEKLDERYAVPTVSKLGQLQGMYCKYCQTAAGWNNTFGEAWIREFRKLENEVPPRDIKAVYQTVEEETGKPVHETFASFDPIPLGSASIGQVHRATLLDGREVAVKVQYAEAQELFQHDIHTIRSICEKLAPEHIVLLEAIEKQNAAELDYRNEANNLQEIRQNMRQHGFHPREVVVPQALKELSTARMLVMDLLPGPKLVDGMRNYASQWAQDHGTTLHDLEVAARERIETDGIPSKYNGPSAWQISLYRGYLRLKDTALNVVTATYNGTLGWFTPPMSYHNSTLPSNAPRIIDTLMRVHGTQLLVDGVFNADPNGGNFLLMPDGRIALIDYGAVKRFSRNERLTVCLIYAALARRDEARLYDLCKVGGYKSKYGKSRVVYKLFQFGYDSWGKDVTGDKNIQQFIDDLKKDDPWEEVPDNFTMAKLMSIRLRALAMGMNHPVRCSDWWGGIAEEVLRQEGLPYDNWTYDMIVEYKPNMNIQKYKFA</sequence>
<dbReference type="Pfam" id="PF03109">
    <property type="entry name" value="ABC1"/>
    <property type="match status" value="2"/>
</dbReference>
<organism evidence="2 3">
    <name type="scientific">Nitzschia inconspicua</name>
    <dbReference type="NCBI Taxonomy" id="303405"/>
    <lineage>
        <taxon>Eukaryota</taxon>
        <taxon>Sar</taxon>
        <taxon>Stramenopiles</taxon>
        <taxon>Ochrophyta</taxon>
        <taxon>Bacillariophyta</taxon>
        <taxon>Bacillariophyceae</taxon>
        <taxon>Bacillariophycidae</taxon>
        <taxon>Bacillariales</taxon>
        <taxon>Bacillariaceae</taxon>
        <taxon>Nitzschia</taxon>
    </lineage>
</organism>
<feature type="domain" description="Protein kinase" evidence="1">
    <location>
        <begin position="146"/>
        <end position="555"/>
    </location>
</feature>
<dbReference type="InterPro" id="IPR000719">
    <property type="entry name" value="Prot_kinase_dom"/>
</dbReference>
<reference evidence="2" key="2">
    <citation type="submission" date="2021-04" db="EMBL/GenBank/DDBJ databases">
        <authorList>
            <person name="Podell S."/>
        </authorList>
    </citation>
    <scope>NUCLEOTIDE SEQUENCE</scope>
    <source>
        <strain evidence="2">Hildebrandi</strain>
    </source>
</reference>
<dbReference type="OrthoDB" id="427480at2759"/>